<name>A0A0A8ZHM8_ARUDO</name>
<dbReference type="EMBL" id="GBRH01260732">
    <property type="protein sequence ID" value="JAD37163.1"/>
    <property type="molecule type" value="Transcribed_RNA"/>
</dbReference>
<sequence length="64" mass="7469">MYQEKQHGHIGMNIFIYDFLPFTNSTEDITATERAHGLVLGSTLLWRLPKYNEDKCWLQAAKIL</sequence>
<evidence type="ECO:0000313" key="1">
    <source>
        <dbReference type="EMBL" id="JAD37163.1"/>
    </source>
</evidence>
<proteinExistence type="predicted"/>
<organism evidence="1">
    <name type="scientific">Arundo donax</name>
    <name type="common">Giant reed</name>
    <name type="synonym">Donax arundinaceus</name>
    <dbReference type="NCBI Taxonomy" id="35708"/>
    <lineage>
        <taxon>Eukaryota</taxon>
        <taxon>Viridiplantae</taxon>
        <taxon>Streptophyta</taxon>
        <taxon>Embryophyta</taxon>
        <taxon>Tracheophyta</taxon>
        <taxon>Spermatophyta</taxon>
        <taxon>Magnoliopsida</taxon>
        <taxon>Liliopsida</taxon>
        <taxon>Poales</taxon>
        <taxon>Poaceae</taxon>
        <taxon>PACMAD clade</taxon>
        <taxon>Arundinoideae</taxon>
        <taxon>Arundineae</taxon>
        <taxon>Arundo</taxon>
    </lineage>
</organism>
<dbReference type="AlphaFoldDB" id="A0A0A8ZHM8"/>
<accession>A0A0A8ZHM8</accession>
<protein>
    <submittedName>
        <fullName evidence="1">BGLU8</fullName>
    </submittedName>
</protein>
<reference evidence="1" key="1">
    <citation type="submission" date="2014-09" db="EMBL/GenBank/DDBJ databases">
        <authorList>
            <person name="Magalhaes I.L.F."/>
            <person name="Oliveira U."/>
            <person name="Santos F.R."/>
            <person name="Vidigal T.H.D.A."/>
            <person name="Brescovit A.D."/>
            <person name="Santos A.J."/>
        </authorList>
    </citation>
    <scope>NUCLEOTIDE SEQUENCE</scope>
    <source>
        <tissue evidence="1">Shoot tissue taken approximately 20 cm above the soil surface</tissue>
    </source>
</reference>
<reference evidence="1" key="2">
    <citation type="journal article" date="2015" name="Data Brief">
        <title>Shoot transcriptome of the giant reed, Arundo donax.</title>
        <authorList>
            <person name="Barrero R.A."/>
            <person name="Guerrero F.D."/>
            <person name="Moolhuijzen P."/>
            <person name="Goolsby J.A."/>
            <person name="Tidwell J."/>
            <person name="Bellgard S.E."/>
            <person name="Bellgard M.I."/>
        </authorList>
    </citation>
    <scope>NUCLEOTIDE SEQUENCE</scope>
    <source>
        <tissue evidence="1">Shoot tissue taken approximately 20 cm above the soil surface</tissue>
    </source>
</reference>